<evidence type="ECO:0000313" key="3">
    <source>
        <dbReference type="Proteomes" id="UP000054485"/>
    </source>
</evidence>
<feature type="compositionally biased region" description="Basic and acidic residues" evidence="1">
    <location>
        <begin position="266"/>
        <end position="278"/>
    </location>
</feature>
<protein>
    <submittedName>
        <fullName evidence="2">Uncharacterized protein</fullName>
    </submittedName>
</protein>
<sequence length="311" mass="34587">MTLDGLADPPIITPYFTLCCPLLEEWHCVISLAHSQLIALSHDKICDILMWGLNMISQQLAQLPPPALSAPLSTPESTIALLPPPAPPSTPELTITPLSPPTSTLQRVAIIAVLQTVPPIPSSVPPSPPTVAQLLPDLSLAEESQMYFSLVVLESPQFKDEEVKRTVYTRWQWKRRGAVEISDSEVNPMAPLQQLKKEKKKADTNFLPRSVEDGSSQSNTQHHNLFLCMAGPDDMFGFKSSSTDKQDPWEATQAIGHSFKKATGKSVEDEARKDRMWDSDECDESENNTDEHDHNDQPSEDEDSLLWDIQK</sequence>
<keyword evidence="3" id="KW-1185">Reference proteome</keyword>
<dbReference type="OrthoDB" id="2693555at2759"/>
<dbReference type="EMBL" id="KN835371">
    <property type="protein sequence ID" value="KIK38837.1"/>
    <property type="molecule type" value="Genomic_DNA"/>
</dbReference>
<evidence type="ECO:0000313" key="2">
    <source>
        <dbReference type="EMBL" id="KIK38837.1"/>
    </source>
</evidence>
<reference evidence="3" key="2">
    <citation type="submission" date="2015-01" db="EMBL/GenBank/DDBJ databases">
        <title>Evolutionary Origins and Diversification of the Mycorrhizal Mutualists.</title>
        <authorList>
            <consortium name="DOE Joint Genome Institute"/>
            <consortium name="Mycorrhizal Genomics Consortium"/>
            <person name="Kohler A."/>
            <person name="Kuo A."/>
            <person name="Nagy L.G."/>
            <person name="Floudas D."/>
            <person name="Copeland A."/>
            <person name="Barry K.W."/>
            <person name="Cichocki N."/>
            <person name="Veneault-Fourrey C."/>
            <person name="LaButti K."/>
            <person name="Lindquist E.A."/>
            <person name="Lipzen A."/>
            <person name="Lundell T."/>
            <person name="Morin E."/>
            <person name="Murat C."/>
            <person name="Riley R."/>
            <person name="Ohm R."/>
            <person name="Sun H."/>
            <person name="Tunlid A."/>
            <person name="Henrissat B."/>
            <person name="Grigoriev I.V."/>
            <person name="Hibbett D.S."/>
            <person name="Martin F."/>
        </authorList>
    </citation>
    <scope>NUCLEOTIDE SEQUENCE [LARGE SCALE GENOMIC DNA]</scope>
    <source>
        <strain evidence="3">UH-Slu-Lm8-n1</strain>
    </source>
</reference>
<gene>
    <name evidence="2" type="ORF">CY34DRAFT_14784</name>
</gene>
<accession>A0A0D0AWT2</accession>
<dbReference type="AlphaFoldDB" id="A0A0D0AWT2"/>
<evidence type="ECO:0000256" key="1">
    <source>
        <dbReference type="SAM" id="MobiDB-lite"/>
    </source>
</evidence>
<feature type="compositionally biased region" description="Acidic residues" evidence="1">
    <location>
        <begin position="279"/>
        <end position="288"/>
    </location>
</feature>
<dbReference type="InParanoid" id="A0A0D0AWT2"/>
<feature type="region of interest" description="Disordered" evidence="1">
    <location>
        <begin position="195"/>
        <end position="219"/>
    </location>
</feature>
<feature type="region of interest" description="Disordered" evidence="1">
    <location>
        <begin position="238"/>
        <end position="311"/>
    </location>
</feature>
<name>A0A0D0AWT2_9AGAM</name>
<proteinExistence type="predicted"/>
<reference evidence="2 3" key="1">
    <citation type="submission" date="2014-04" db="EMBL/GenBank/DDBJ databases">
        <authorList>
            <consortium name="DOE Joint Genome Institute"/>
            <person name="Kuo A."/>
            <person name="Ruytinx J."/>
            <person name="Rineau F."/>
            <person name="Colpaert J."/>
            <person name="Kohler A."/>
            <person name="Nagy L.G."/>
            <person name="Floudas D."/>
            <person name="Copeland A."/>
            <person name="Barry K.W."/>
            <person name="Cichocki N."/>
            <person name="Veneault-Fourrey C."/>
            <person name="LaButti K."/>
            <person name="Lindquist E.A."/>
            <person name="Lipzen A."/>
            <person name="Lundell T."/>
            <person name="Morin E."/>
            <person name="Murat C."/>
            <person name="Sun H."/>
            <person name="Tunlid A."/>
            <person name="Henrissat B."/>
            <person name="Grigoriev I.V."/>
            <person name="Hibbett D.S."/>
            <person name="Martin F."/>
            <person name="Nordberg H.P."/>
            <person name="Cantor M.N."/>
            <person name="Hua S.X."/>
        </authorList>
    </citation>
    <scope>NUCLEOTIDE SEQUENCE [LARGE SCALE GENOMIC DNA]</scope>
    <source>
        <strain evidence="2 3">UH-Slu-Lm8-n1</strain>
    </source>
</reference>
<organism evidence="2 3">
    <name type="scientific">Suillus luteus UH-Slu-Lm8-n1</name>
    <dbReference type="NCBI Taxonomy" id="930992"/>
    <lineage>
        <taxon>Eukaryota</taxon>
        <taxon>Fungi</taxon>
        <taxon>Dikarya</taxon>
        <taxon>Basidiomycota</taxon>
        <taxon>Agaricomycotina</taxon>
        <taxon>Agaricomycetes</taxon>
        <taxon>Agaricomycetidae</taxon>
        <taxon>Boletales</taxon>
        <taxon>Suillineae</taxon>
        <taxon>Suillaceae</taxon>
        <taxon>Suillus</taxon>
    </lineage>
</organism>
<dbReference type="HOGENOM" id="CLU_894803_0_0_1"/>
<dbReference type="Proteomes" id="UP000054485">
    <property type="component" value="Unassembled WGS sequence"/>
</dbReference>